<organism evidence="1 2">
    <name type="scientific">Schistosoma japonicum</name>
    <name type="common">Blood fluke</name>
    <dbReference type="NCBI Taxonomy" id="6182"/>
    <lineage>
        <taxon>Eukaryota</taxon>
        <taxon>Metazoa</taxon>
        <taxon>Spiralia</taxon>
        <taxon>Lophotrochozoa</taxon>
        <taxon>Platyhelminthes</taxon>
        <taxon>Trematoda</taxon>
        <taxon>Digenea</taxon>
        <taxon>Strigeidida</taxon>
        <taxon>Schistosomatoidea</taxon>
        <taxon>Schistosomatidae</taxon>
        <taxon>Schistosoma</taxon>
    </lineage>
</organism>
<keyword evidence="2" id="KW-1185">Reference proteome</keyword>
<dbReference type="EMBL" id="SKCS01000064">
    <property type="protein sequence ID" value="TNN18762.1"/>
    <property type="molecule type" value="Genomic_DNA"/>
</dbReference>
<dbReference type="Proteomes" id="UP000311919">
    <property type="component" value="Unassembled WGS sequence"/>
</dbReference>
<evidence type="ECO:0000313" key="1">
    <source>
        <dbReference type="EMBL" id="TNN18762.1"/>
    </source>
</evidence>
<evidence type="ECO:0000313" key="2">
    <source>
        <dbReference type="Proteomes" id="UP000311919"/>
    </source>
</evidence>
<reference evidence="1 2" key="1">
    <citation type="submission" date="2019-03" db="EMBL/GenBank/DDBJ databases">
        <title>An improved genome assembly of the fluke Schistosoma japonicum.</title>
        <authorList>
            <person name="Hu W."/>
            <person name="Luo F."/>
            <person name="Yin M."/>
            <person name="Mo X."/>
            <person name="Sun C."/>
            <person name="Wu Q."/>
            <person name="Zhu B."/>
            <person name="Xiang M."/>
            <person name="Wang J."/>
            <person name="Wang Y."/>
            <person name="Zhang T."/>
            <person name="Xu B."/>
            <person name="Zheng H."/>
            <person name="Feng Z."/>
        </authorList>
    </citation>
    <scope>NUCLEOTIDE SEQUENCE [LARGE SCALE GENOMIC DNA]</scope>
    <source>
        <strain evidence="1">HuSjv2</strain>
        <tissue evidence="1">Worms</tissue>
    </source>
</reference>
<sequence>VRNSTCLTNPSLLCIAQCIELSGHLFFSLESEIVIIKSPFREFLSLSTYDAFVTGKRILETKTYKRPSPNS</sequence>
<name>A0A4Z2DQQ4_SCHJA</name>
<dbReference type="AlphaFoldDB" id="A0A4Z2DQQ4"/>
<accession>A0A4Z2DQQ4</accession>
<comment type="caution">
    <text evidence="1">The sequence shown here is derived from an EMBL/GenBank/DDBJ whole genome shotgun (WGS) entry which is preliminary data.</text>
</comment>
<feature type="non-terminal residue" evidence="1">
    <location>
        <position position="1"/>
    </location>
</feature>
<proteinExistence type="predicted"/>
<protein>
    <submittedName>
        <fullName evidence="1">Uncharacterized protein</fullName>
    </submittedName>
</protein>
<gene>
    <name evidence="1" type="ORF">EWB00_009790</name>
</gene>